<proteinExistence type="predicted"/>
<name>A0A1J8PGT4_9AGAM</name>
<sequence length="59" mass="6327">MTLPSFLQQPSPPVLFIPSTPTAYYKSTPTPDTPSLISSSVLKRSGTPGSPVQIVHSRM</sequence>
<comment type="caution">
    <text evidence="2">The sequence shown here is derived from an EMBL/GenBank/DDBJ whole genome shotgun (WGS) entry which is preliminary data.</text>
</comment>
<feature type="non-terminal residue" evidence="2">
    <location>
        <position position="59"/>
    </location>
</feature>
<keyword evidence="3" id="KW-1185">Reference proteome</keyword>
<evidence type="ECO:0000313" key="2">
    <source>
        <dbReference type="EMBL" id="OJA08205.1"/>
    </source>
</evidence>
<feature type="region of interest" description="Disordered" evidence="1">
    <location>
        <begin position="26"/>
        <end position="59"/>
    </location>
</feature>
<evidence type="ECO:0000313" key="3">
    <source>
        <dbReference type="Proteomes" id="UP000183567"/>
    </source>
</evidence>
<gene>
    <name evidence="2" type="ORF">AZE42_08908</name>
</gene>
<reference evidence="2 3" key="1">
    <citation type="submission" date="2016-03" db="EMBL/GenBank/DDBJ databases">
        <title>Comparative genomics of the ectomycorrhizal sister species Rhizopogon vinicolor and Rhizopogon vesiculosus (Basidiomycota: Boletales) reveals a divergence of the mating type B locus.</title>
        <authorList>
            <person name="Mujic A.B."/>
            <person name="Kuo A."/>
            <person name="Tritt A."/>
            <person name="Lipzen A."/>
            <person name="Chen C."/>
            <person name="Johnson J."/>
            <person name="Sharma A."/>
            <person name="Barry K."/>
            <person name="Grigoriev I.V."/>
            <person name="Spatafora J.W."/>
        </authorList>
    </citation>
    <scope>NUCLEOTIDE SEQUENCE [LARGE SCALE GENOMIC DNA]</scope>
    <source>
        <strain evidence="2 3">AM-OR11-056</strain>
    </source>
</reference>
<feature type="compositionally biased region" description="Polar residues" evidence="1">
    <location>
        <begin position="26"/>
        <end position="50"/>
    </location>
</feature>
<accession>A0A1J8PGT4</accession>
<dbReference type="Proteomes" id="UP000183567">
    <property type="component" value="Unassembled WGS sequence"/>
</dbReference>
<dbReference type="AlphaFoldDB" id="A0A1J8PGT4"/>
<protein>
    <submittedName>
        <fullName evidence="2">Uncharacterized protein</fullName>
    </submittedName>
</protein>
<evidence type="ECO:0000256" key="1">
    <source>
        <dbReference type="SAM" id="MobiDB-lite"/>
    </source>
</evidence>
<organism evidence="2 3">
    <name type="scientific">Rhizopogon vesiculosus</name>
    <dbReference type="NCBI Taxonomy" id="180088"/>
    <lineage>
        <taxon>Eukaryota</taxon>
        <taxon>Fungi</taxon>
        <taxon>Dikarya</taxon>
        <taxon>Basidiomycota</taxon>
        <taxon>Agaricomycotina</taxon>
        <taxon>Agaricomycetes</taxon>
        <taxon>Agaricomycetidae</taxon>
        <taxon>Boletales</taxon>
        <taxon>Suillineae</taxon>
        <taxon>Rhizopogonaceae</taxon>
        <taxon>Rhizopogon</taxon>
    </lineage>
</organism>
<dbReference type="EMBL" id="LVVM01006378">
    <property type="protein sequence ID" value="OJA08205.1"/>
    <property type="molecule type" value="Genomic_DNA"/>
</dbReference>